<name>A0A1V6UNS1_9EURO</name>
<protein>
    <submittedName>
        <fullName evidence="1">Uncharacterized protein</fullName>
    </submittedName>
</protein>
<sequence length="131" mass="15169">MENLRLCRSDNVGSKDMVPSVMIRLKKDQECYLFLKWWATSANDPRWDWGDETLPYLDIKNTNPLEPIDAFINENPSEPCFMFLHRRPHLSHTVVLALIRVKLYFILFATHGVNGAYEKNSKFPSGLGSCH</sequence>
<organism evidence="1 2">
    <name type="scientific">Penicillium coprophilum</name>
    <dbReference type="NCBI Taxonomy" id="36646"/>
    <lineage>
        <taxon>Eukaryota</taxon>
        <taxon>Fungi</taxon>
        <taxon>Dikarya</taxon>
        <taxon>Ascomycota</taxon>
        <taxon>Pezizomycotina</taxon>
        <taxon>Eurotiomycetes</taxon>
        <taxon>Eurotiomycetidae</taxon>
        <taxon>Eurotiales</taxon>
        <taxon>Aspergillaceae</taxon>
        <taxon>Penicillium</taxon>
    </lineage>
</organism>
<proteinExistence type="predicted"/>
<dbReference type="EMBL" id="MDDG01000006">
    <property type="protein sequence ID" value="OQE40064.1"/>
    <property type="molecule type" value="Genomic_DNA"/>
</dbReference>
<gene>
    <name evidence="1" type="ORF">PENCOP_c006G02084</name>
</gene>
<dbReference type="Proteomes" id="UP000191500">
    <property type="component" value="Unassembled WGS sequence"/>
</dbReference>
<keyword evidence="2" id="KW-1185">Reference proteome</keyword>
<evidence type="ECO:0000313" key="2">
    <source>
        <dbReference type="Proteomes" id="UP000191500"/>
    </source>
</evidence>
<reference evidence="2" key="1">
    <citation type="journal article" date="2017" name="Nat. Microbiol.">
        <title>Global analysis of biosynthetic gene clusters reveals vast potential of secondary metabolite production in Penicillium species.</title>
        <authorList>
            <person name="Nielsen J.C."/>
            <person name="Grijseels S."/>
            <person name="Prigent S."/>
            <person name="Ji B."/>
            <person name="Dainat J."/>
            <person name="Nielsen K.F."/>
            <person name="Frisvad J.C."/>
            <person name="Workman M."/>
            <person name="Nielsen J."/>
        </authorList>
    </citation>
    <scope>NUCLEOTIDE SEQUENCE [LARGE SCALE GENOMIC DNA]</scope>
    <source>
        <strain evidence="2">IBT 31321</strain>
    </source>
</reference>
<dbReference type="STRING" id="36646.A0A1V6UNS1"/>
<comment type="caution">
    <text evidence="1">The sequence shown here is derived from an EMBL/GenBank/DDBJ whole genome shotgun (WGS) entry which is preliminary data.</text>
</comment>
<accession>A0A1V6UNS1</accession>
<dbReference type="AlphaFoldDB" id="A0A1V6UNS1"/>
<evidence type="ECO:0000313" key="1">
    <source>
        <dbReference type="EMBL" id="OQE40064.1"/>
    </source>
</evidence>